<name>A0A0C2D4E6_9BILA</name>
<organism evidence="4 5">
    <name type="scientific">Ancylostoma duodenale</name>
    <dbReference type="NCBI Taxonomy" id="51022"/>
    <lineage>
        <taxon>Eukaryota</taxon>
        <taxon>Metazoa</taxon>
        <taxon>Ecdysozoa</taxon>
        <taxon>Nematoda</taxon>
        <taxon>Chromadorea</taxon>
        <taxon>Rhabditida</taxon>
        <taxon>Rhabditina</taxon>
        <taxon>Rhabditomorpha</taxon>
        <taxon>Strongyloidea</taxon>
        <taxon>Ancylostomatidae</taxon>
        <taxon>Ancylostomatinae</taxon>
        <taxon>Ancylostoma</taxon>
    </lineage>
</organism>
<dbReference type="PANTHER" id="PTHR24412">
    <property type="entry name" value="KELCH PROTEIN"/>
    <property type="match status" value="1"/>
</dbReference>
<sequence>MEPQDTALYTIDYPTLSSLIAYAYGGSLTVTEDNAQTIMAAASYLELLDVTERSAVLEVERFIERNFVSISYTEKFLELSLEEVVELLSKDQLHVPSEEEVFRAAMRWVEHLPERTKVLERILTCIRLHLLDRTFLVNEVARNPTIRGSNACREMVDDVKDFHLIAAKAPVSLLLSRPQRCNDCAWAIYVAAFLIGVKA</sequence>
<evidence type="ECO:0000313" key="4">
    <source>
        <dbReference type="EMBL" id="KIH56992.1"/>
    </source>
</evidence>
<dbReference type="InterPro" id="IPR011705">
    <property type="entry name" value="BACK"/>
</dbReference>
<feature type="domain" description="BACK" evidence="3">
    <location>
        <begin position="44"/>
        <end position="141"/>
    </location>
</feature>
<dbReference type="InterPro" id="IPR011333">
    <property type="entry name" value="SKP1/BTB/POZ_sf"/>
</dbReference>
<dbReference type="AlphaFoldDB" id="A0A0C2D4E6"/>
<evidence type="ECO:0000256" key="1">
    <source>
        <dbReference type="ARBA" id="ARBA00022441"/>
    </source>
</evidence>
<proteinExistence type="predicted"/>
<evidence type="ECO:0000256" key="2">
    <source>
        <dbReference type="ARBA" id="ARBA00022737"/>
    </source>
</evidence>
<keyword evidence="1" id="KW-0880">Kelch repeat</keyword>
<dbReference type="FunFam" id="1.25.40.420:FF:000001">
    <property type="entry name" value="Kelch-like family member 12"/>
    <property type="match status" value="1"/>
</dbReference>
<dbReference type="Pfam" id="PF00651">
    <property type="entry name" value="BTB"/>
    <property type="match status" value="1"/>
</dbReference>
<dbReference type="OrthoDB" id="20684at2759"/>
<keyword evidence="2" id="KW-0677">Repeat</keyword>
<dbReference type="EMBL" id="KN734989">
    <property type="protein sequence ID" value="KIH56992.1"/>
    <property type="molecule type" value="Genomic_DNA"/>
</dbReference>
<reference evidence="4 5" key="1">
    <citation type="submission" date="2013-12" db="EMBL/GenBank/DDBJ databases">
        <title>Draft genome of the parsitic nematode Ancylostoma duodenale.</title>
        <authorList>
            <person name="Mitreva M."/>
        </authorList>
    </citation>
    <scope>NUCLEOTIDE SEQUENCE [LARGE SCALE GENOMIC DNA]</scope>
    <source>
        <strain evidence="4 5">Zhejiang</strain>
    </source>
</reference>
<dbReference type="PANTHER" id="PTHR24412:SF497">
    <property type="entry name" value="KELCH-LIKE PROTEIN 18"/>
    <property type="match status" value="1"/>
</dbReference>
<dbReference type="InterPro" id="IPR000210">
    <property type="entry name" value="BTB/POZ_dom"/>
</dbReference>
<evidence type="ECO:0000313" key="5">
    <source>
        <dbReference type="Proteomes" id="UP000054047"/>
    </source>
</evidence>
<dbReference type="Proteomes" id="UP000054047">
    <property type="component" value="Unassembled WGS sequence"/>
</dbReference>
<gene>
    <name evidence="4" type="ORF">ANCDUO_12825</name>
</gene>
<keyword evidence="5" id="KW-1185">Reference proteome</keyword>
<dbReference type="Gene3D" id="1.25.40.420">
    <property type="match status" value="1"/>
</dbReference>
<evidence type="ECO:0000259" key="3">
    <source>
        <dbReference type="SMART" id="SM00875"/>
    </source>
</evidence>
<dbReference type="Gene3D" id="3.30.710.10">
    <property type="entry name" value="Potassium Channel Kv1.1, Chain A"/>
    <property type="match status" value="1"/>
</dbReference>
<dbReference type="SUPFAM" id="SSF54695">
    <property type="entry name" value="POZ domain"/>
    <property type="match status" value="1"/>
</dbReference>
<dbReference type="SMART" id="SM00875">
    <property type="entry name" value="BACK"/>
    <property type="match status" value="1"/>
</dbReference>
<accession>A0A0C2D4E6</accession>
<protein>
    <submittedName>
        <fullName evidence="4">BTB And Kelch</fullName>
    </submittedName>
</protein>
<dbReference type="Pfam" id="PF07707">
    <property type="entry name" value="BACK"/>
    <property type="match status" value="1"/>
</dbReference>